<keyword evidence="6" id="KW-1185">Reference proteome</keyword>
<dbReference type="Gene3D" id="1.10.4040.10">
    <property type="entry name" value="Penicillinase repressor domain"/>
    <property type="match status" value="1"/>
</dbReference>
<comment type="caution">
    <text evidence="5">The sequence shown here is derived from an EMBL/GenBank/DDBJ whole genome shotgun (WGS) entry which is preliminary data.</text>
</comment>
<keyword evidence="3" id="KW-0238">DNA-binding</keyword>
<sequence>MKKLTKKEEEIMQEIWKQGKAFIKDIVDALPAPKPHYNTVSTVLKILQEKGFVDYVKYGNVYQYFPVVSIDAYKTEEVDDLLEKYFDNSYVNMIAHFAKKQDMDQKEIDEIIKLIKSNKS</sequence>
<dbReference type="GO" id="GO:0045892">
    <property type="term" value="P:negative regulation of DNA-templated transcription"/>
    <property type="evidence" value="ECO:0007669"/>
    <property type="project" value="InterPro"/>
</dbReference>
<dbReference type="RefSeq" id="WP_235293967.1">
    <property type="nucleotide sequence ID" value="NZ_BSOH01000010.1"/>
</dbReference>
<evidence type="ECO:0000256" key="4">
    <source>
        <dbReference type="ARBA" id="ARBA00023163"/>
    </source>
</evidence>
<dbReference type="Proteomes" id="UP001156666">
    <property type="component" value="Unassembled WGS sequence"/>
</dbReference>
<dbReference type="InterPro" id="IPR036388">
    <property type="entry name" value="WH-like_DNA-bd_sf"/>
</dbReference>
<protein>
    <submittedName>
        <fullName evidence="5">Transcriptional regulator</fullName>
    </submittedName>
</protein>
<comment type="similarity">
    <text evidence="1">Belongs to the BlaI transcriptional regulatory family.</text>
</comment>
<reference evidence="5" key="2">
    <citation type="submission" date="2023-01" db="EMBL/GenBank/DDBJ databases">
        <title>Draft genome sequence of Portibacter lacus strain NBRC 108769.</title>
        <authorList>
            <person name="Sun Q."/>
            <person name="Mori K."/>
        </authorList>
    </citation>
    <scope>NUCLEOTIDE SEQUENCE</scope>
    <source>
        <strain evidence="5">NBRC 108769</strain>
    </source>
</reference>
<evidence type="ECO:0000313" key="5">
    <source>
        <dbReference type="EMBL" id="GLR17159.1"/>
    </source>
</evidence>
<organism evidence="5 6">
    <name type="scientific">Portibacter lacus</name>
    <dbReference type="NCBI Taxonomy" id="1099794"/>
    <lineage>
        <taxon>Bacteria</taxon>
        <taxon>Pseudomonadati</taxon>
        <taxon>Bacteroidota</taxon>
        <taxon>Saprospiria</taxon>
        <taxon>Saprospirales</taxon>
        <taxon>Haliscomenobacteraceae</taxon>
        <taxon>Portibacter</taxon>
    </lineage>
</organism>
<evidence type="ECO:0000313" key="6">
    <source>
        <dbReference type="Proteomes" id="UP001156666"/>
    </source>
</evidence>
<accession>A0AA37WEW7</accession>
<evidence type="ECO:0000256" key="3">
    <source>
        <dbReference type="ARBA" id="ARBA00023125"/>
    </source>
</evidence>
<dbReference type="AlphaFoldDB" id="A0AA37WEW7"/>
<proteinExistence type="inferred from homology"/>
<dbReference type="EMBL" id="BSOH01000010">
    <property type="protein sequence ID" value="GLR17159.1"/>
    <property type="molecule type" value="Genomic_DNA"/>
</dbReference>
<dbReference type="PIRSF" id="PIRSF019455">
    <property type="entry name" value="CopR_AtkY"/>
    <property type="match status" value="1"/>
</dbReference>
<keyword evidence="4" id="KW-0804">Transcription</keyword>
<evidence type="ECO:0000256" key="1">
    <source>
        <dbReference type="ARBA" id="ARBA00011046"/>
    </source>
</evidence>
<reference evidence="5" key="1">
    <citation type="journal article" date="2014" name="Int. J. Syst. Evol. Microbiol.">
        <title>Complete genome sequence of Corynebacterium casei LMG S-19264T (=DSM 44701T), isolated from a smear-ripened cheese.</title>
        <authorList>
            <consortium name="US DOE Joint Genome Institute (JGI-PGF)"/>
            <person name="Walter F."/>
            <person name="Albersmeier A."/>
            <person name="Kalinowski J."/>
            <person name="Ruckert C."/>
        </authorList>
    </citation>
    <scope>NUCLEOTIDE SEQUENCE</scope>
    <source>
        <strain evidence="5">NBRC 108769</strain>
    </source>
</reference>
<gene>
    <name evidence="5" type="ORF">GCM10007940_17740</name>
</gene>
<dbReference type="Gene3D" id="1.10.10.10">
    <property type="entry name" value="Winged helix-like DNA-binding domain superfamily/Winged helix DNA-binding domain"/>
    <property type="match status" value="1"/>
</dbReference>
<dbReference type="SUPFAM" id="SSF46785">
    <property type="entry name" value="Winged helix' DNA-binding domain"/>
    <property type="match status" value="1"/>
</dbReference>
<evidence type="ECO:0000256" key="2">
    <source>
        <dbReference type="ARBA" id="ARBA00023015"/>
    </source>
</evidence>
<dbReference type="GO" id="GO:0003677">
    <property type="term" value="F:DNA binding"/>
    <property type="evidence" value="ECO:0007669"/>
    <property type="project" value="UniProtKB-KW"/>
</dbReference>
<dbReference type="Pfam" id="PF03965">
    <property type="entry name" value="Penicillinase_R"/>
    <property type="match status" value="1"/>
</dbReference>
<dbReference type="InterPro" id="IPR005650">
    <property type="entry name" value="BlaI_family"/>
</dbReference>
<name>A0AA37WEW7_9BACT</name>
<dbReference type="InterPro" id="IPR036390">
    <property type="entry name" value="WH_DNA-bd_sf"/>
</dbReference>
<keyword evidence="2" id="KW-0805">Transcription regulation</keyword>